<accession>A0A699S5V8</accession>
<name>A0A699S5V8_TANCI</name>
<feature type="region of interest" description="Disordered" evidence="1">
    <location>
        <begin position="90"/>
        <end position="119"/>
    </location>
</feature>
<feature type="non-terminal residue" evidence="2">
    <location>
        <position position="213"/>
    </location>
</feature>
<comment type="caution">
    <text evidence="2">The sequence shown here is derived from an EMBL/GenBank/DDBJ whole genome shotgun (WGS) entry which is preliminary data.</text>
</comment>
<sequence>MNEEVFQAKGELMKSIQTFLEKFICIPFEEKPQILFQAWEIFFAIQYSKPEDPNELFQKLLEDLRELAEYNNSPSRDRSIFLNDDENHSMQNKESLENSSNEIATSNSNQEKEEPPQDSAIHQLIKECSTKVSEEQKQKMEDTMLELVKIYRLKKLLCMHDNVDDLIESALNFKLLLINSQRLDNKEQEVENVIEQPTERRNRSIKSLQNFRV</sequence>
<evidence type="ECO:0000313" key="2">
    <source>
        <dbReference type="EMBL" id="GFC92468.1"/>
    </source>
</evidence>
<protein>
    <submittedName>
        <fullName evidence="2">Uncharacterized protein</fullName>
    </submittedName>
</protein>
<dbReference type="AlphaFoldDB" id="A0A699S5V8"/>
<dbReference type="EMBL" id="BKCJ011137737">
    <property type="protein sequence ID" value="GFC92468.1"/>
    <property type="molecule type" value="Genomic_DNA"/>
</dbReference>
<evidence type="ECO:0000256" key="1">
    <source>
        <dbReference type="SAM" id="MobiDB-lite"/>
    </source>
</evidence>
<reference evidence="2" key="1">
    <citation type="journal article" date="2019" name="Sci. Rep.">
        <title>Draft genome of Tanacetum cinerariifolium, the natural source of mosquito coil.</title>
        <authorList>
            <person name="Yamashiro T."/>
            <person name="Shiraishi A."/>
            <person name="Satake H."/>
            <person name="Nakayama K."/>
        </authorList>
    </citation>
    <scope>NUCLEOTIDE SEQUENCE</scope>
</reference>
<gene>
    <name evidence="2" type="ORF">Tci_864438</name>
</gene>
<organism evidence="2">
    <name type="scientific">Tanacetum cinerariifolium</name>
    <name type="common">Dalmatian daisy</name>
    <name type="synonym">Chrysanthemum cinerariifolium</name>
    <dbReference type="NCBI Taxonomy" id="118510"/>
    <lineage>
        <taxon>Eukaryota</taxon>
        <taxon>Viridiplantae</taxon>
        <taxon>Streptophyta</taxon>
        <taxon>Embryophyta</taxon>
        <taxon>Tracheophyta</taxon>
        <taxon>Spermatophyta</taxon>
        <taxon>Magnoliopsida</taxon>
        <taxon>eudicotyledons</taxon>
        <taxon>Gunneridae</taxon>
        <taxon>Pentapetalae</taxon>
        <taxon>asterids</taxon>
        <taxon>campanulids</taxon>
        <taxon>Asterales</taxon>
        <taxon>Asteraceae</taxon>
        <taxon>Asteroideae</taxon>
        <taxon>Anthemideae</taxon>
        <taxon>Anthemidinae</taxon>
        <taxon>Tanacetum</taxon>
    </lineage>
</organism>
<proteinExistence type="predicted"/>
<feature type="compositionally biased region" description="Polar residues" evidence="1">
    <location>
        <begin position="90"/>
        <end position="109"/>
    </location>
</feature>